<dbReference type="GO" id="GO:0004497">
    <property type="term" value="F:monooxygenase activity"/>
    <property type="evidence" value="ECO:0007669"/>
    <property type="project" value="UniProtKB-KW"/>
</dbReference>
<dbReference type="NCBIfam" id="NF006092">
    <property type="entry name" value="PRK08244.1"/>
    <property type="match status" value="1"/>
</dbReference>
<protein>
    <submittedName>
        <fullName evidence="5">Monooxygenase</fullName>
    </submittedName>
</protein>
<dbReference type="InterPro" id="IPR002938">
    <property type="entry name" value="FAD-bd"/>
</dbReference>
<keyword evidence="5" id="KW-0503">Monooxygenase</keyword>
<reference evidence="5 6" key="1">
    <citation type="submission" date="2022-10" db="EMBL/GenBank/DDBJ databases">
        <title>Paenibacillus description and whole genome data of maize root bacterial community.</title>
        <authorList>
            <person name="Marton D."/>
            <person name="Farkas M."/>
            <person name="Cserhati M."/>
        </authorList>
    </citation>
    <scope>NUCLEOTIDE SEQUENCE [LARGE SCALE GENOMIC DNA]</scope>
    <source>
        <strain evidence="5 6">P96</strain>
    </source>
</reference>
<accession>A0ABT9FSY8</accession>
<comment type="caution">
    <text evidence="5">The sequence shown here is derived from an EMBL/GenBank/DDBJ whole genome shotgun (WGS) entry which is preliminary data.</text>
</comment>
<evidence type="ECO:0000313" key="6">
    <source>
        <dbReference type="Proteomes" id="UP001241848"/>
    </source>
</evidence>
<evidence type="ECO:0000313" key="5">
    <source>
        <dbReference type="EMBL" id="MDP4097830.1"/>
    </source>
</evidence>
<dbReference type="Gene3D" id="3.50.50.60">
    <property type="entry name" value="FAD/NAD(P)-binding domain"/>
    <property type="match status" value="1"/>
</dbReference>
<dbReference type="Gene3D" id="3.40.30.120">
    <property type="match status" value="1"/>
</dbReference>
<dbReference type="Pfam" id="PF21274">
    <property type="entry name" value="Rng_hyd_C"/>
    <property type="match status" value="1"/>
</dbReference>
<dbReference type="Pfam" id="PF01494">
    <property type="entry name" value="FAD_binding_3"/>
    <property type="match status" value="1"/>
</dbReference>
<dbReference type="SUPFAM" id="SSF51905">
    <property type="entry name" value="FAD/NAD(P)-binding domain"/>
    <property type="match status" value="1"/>
</dbReference>
<keyword evidence="6" id="KW-1185">Reference proteome</keyword>
<keyword evidence="3" id="KW-0274">FAD</keyword>
<dbReference type="PANTHER" id="PTHR43004">
    <property type="entry name" value="TRK SYSTEM POTASSIUM UPTAKE PROTEIN"/>
    <property type="match status" value="1"/>
</dbReference>
<evidence type="ECO:0000256" key="2">
    <source>
        <dbReference type="ARBA" id="ARBA00022630"/>
    </source>
</evidence>
<evidence type="ECO:0000259" key="4">
    <source>
        <dbReference type="Pfam" id="PF01494"/>
    </source>
</evidence>
<dbReference type="EMBL" id="JAPCKK010000016">
    <property type="protein sequence ID" value="MDP4097830.1"/>
    <property type="molecule type" value="Genomic_DNA"/>
</dbReference>
<proteinExistence type="predicted"/>
<keyword evidence="5" id="KW-0560">Oxidoreductase</keyword>
<keyword evidence="2" id="KW-0285">Flavoprotein</keyword>
<gene>
    <name evidence="5" type="ORF">OIN60_13725</name>
</gene>
<dbReference type="Proteomes" id="UP001241848">
    <property type="component" value="Unassembled WGS sequence"/>
</dbReference>
<dbReference type="Gene3D" id="3.30.70.2450">
    <property type="match status" value="1"/>
</dbReference>
<feature type="domain" description="FAD-binding" evidence="4">
    <location>
        <begin position="3"/>
        <end position="336"/>
    </location>
</feature>
<name>A0ABT9FSY8_9BACL</name>
<evidence type="ECO:0000256" key="3">
    <source>
        <dbReference type="ARBA" id="ARBA00022827"/>
    </source>
</evidence>
<dbReference type="PRINTS" id="PR00420">
    <property type="entry name" value="RNGMNOXGNASE"/>
</dbReference>
<organism evidence="5 6">
    <name type="scientific">Paenibacillus zeirhizosphaerae</name>
    <dbReference type="NCBI Taxonomy" id="2987519"/>
    <lineage>
        <taxon>Bacteria</taxon>
        <taxon>Bacillati</taxon>
        <taxon>Bacillota</taxon>
        <taxon>Bacilli</taxon>
        <taxon>Bacillales</taxon>
        <taxon>Paenibacillaceae</taxon>
        <taxon>Paenibacillus</taxon>
    </lineage>
</organism>
<dbReference type="InterPro" id="IPR050641">
    <property type="entry name" value="RIFMO-like"/>
</dbReference>
<comment type="cofactor">
    <cofactor evidence="1">
        <name>FAD</name>
        <dbReference type="ChEBI" id="CHEBI:57692"/>
    </cofactor>
</comment>
<dbReference type="RefSeq" id="WP_305755404.1">
    <property type="nucleotide sequence ID" value="NZ_JAPCKK010000016.1"/>
</dbReference>
<sequence>MNYEVIVIGGGPVGLTVAAELALADIKVCVIEQLKETTPYSKALTIHPRSLELLDMRGLKGRLLELGQPLPTGHFAVLDTRLDFSALDSASNYTLYLEQEHTEQMLEDWARSLGVDILREQRALRIEQHDERAEVLVSGRDGESLLTAQYVVGADGAGSTARKQAGIAFNGTDTTITAILGDVALNEPPAGPVSSYNEKGIVMIVPMTPPLYRVVVVDAARTGVPKEEPVTLDELCSSLQRIVGTDYGITDAHWLSRFGNATRQADRYREGRILLAGDAAHIHFPAGGQGMNVGLQEAFNLGWKLAAQIKGKAPDWLLDSYHEERYPVNTALLRNTEVQTMLMESSPKVKELRDLLSRMLQIPAANYIMAEQISAFHVRYAPDANMPEHPLNGCRLADIQIKLSDGSIHRFYDYFHSGKFVLLHAVDEPSLQEACSGLDDQRVLVVQGEVESTKADWHNVHAALVRPDGYVAWAVNRTEDNVHEIIKKGLDHWGLKA</sequence>
<dbReference type="PANTHER" id="PTHR43004:SF19">
    <property type="entry name" value="BINDING MONOOXYGENASE, PUTATIVE (JCVI)-RELATED"/>
    <property type="match status" value="1"/>
</dbReference>
<dbReference type="InterPro" id="IPR036188">
    <property type="entry name" value="FAD/NAD-bd_sf"/>
</dbReference>
<evidence type="ECO:0000256" key="1">
    <source>
        <dbReference type="ARBA" id="ARBA00001974"/>
    </source>
</evidence>